<feature type="chain" id="PRO_5035442612" evidence="2">
    <location>
        <begin position="26"/>
        <end position="405"/>
    </location>
</feature>
<gene>
    <name evidence="3" type="ORF">E4U42_004963</name>
</gene>
<feature type="compositionally biased region" description="Pro residues" evidence="1">
    <location>
        <begin position="89"/>
        <end position="99"/>
    </location>
</feature>
<evidence type="ECO:0000256" key="2">
    <source>
        <dbReference type="SAM" id="SignalP"/>
    </source>
</evidence>
<dbReference type="EMBL" id="SRPY01000450">
    <property type="protein sequence ID" value="KAG5923432.1"/>
    <property type="molecule type" value="Genomic_DNA"/>
</dbReference>
<dbReference type="OrthoDB" id="4953277at2759"/>
<name>A0A8K0J4D3_9HYPO</name>
<feature type="compositionally biased region" description="Pro residues" evidence="1">
    <location>
        <begin position="110"/>
        <end position="138"/>
    </location>
</feature>
<accession>A0A8K0J4D3</accession>
<evidence type="ECO:0000313" key="4">
    <source>
        <dbReference type="Proteomes" id="UP000811619"/>
    </source>
</evidence>
<dbReference type="AlphaFoldDB" id="A0A8K0J4D3"/>
<dbReference type="Proteomes" id="UP000811619">
    <property type="component" value="Unassembled WGS sequence"/>
</dbReference>
<sequence>MRPCPTRNGLILAALLASCGQLVLGAPTAPTADIDPWFETSTTSPGLAGALKARRREEDASVLDPEESGFQGLDARSFPPRIPGIPGKPSIPPPPPPRGPRTGPGNGIPRPVPRPAQPRPRPVTPPRPHPPPPAPVAHPIPAGTNPNKGPGLGNEPKPMSYYEKEGTAKLNMYQERIRSRAPDTLIVETEAEVAKHPKFAAFLDINKNNELDLVKQDVRLDDSQELKMLKEFTSAELGFSMKDIRNLRQISVHPIRNHMVLINRGTYDADGKIILYQDAFNANNIGQGAKRIPLNEMGMQNFKSVAGDKTKNLRAVFLMNVQNKEFWGITRECYNARGQPFSEVLTFERGTAEFNRFMGSPSFSSKFLSFANHHNAIDNKVPQRVIVMPEQHANSGGKLTVAVVF</sequence>
<proteinExistence type="predicted"/>
<dbReference type="PROSITE" id="PS51257">
    <property type="entry name" value="PROKAR_LIPOPROTEIN"/>
    <property type="match status" value="1"/>
</dbReference>
<reference evidence="3" key="1">
    <citation type="journal article" date="2020" name="bioRxiv">
        <title>Whole genome comparisons of ergot fungi reveals the divergence and evolution of species within the genus Claviceps are the result of varying mechanisms driving genome evolution and host range expansion.</title>
        <authorList>
            <person name="Wyka S.A."/>
            <person name="Mondo S.J."/>
            <person name="Liu M."/>
            <person name="Dettman J."/>
            <person name="Nalam V."/>
            <person name="Broders K.D."/>
        </authorList>
    </citation>
    <scope>NUCLEOTIDE SEQUENCE</scope>
    <source>
        <strain evidence="3">CCC 489</strain>
    </source>
</reference>
<comment type="caution">
    <text evidence="3">The sequence shown here is derived from an EMBL/GenBank/DDBJ whole genome shotgun (WGS) entry which is preliminary data.</text>
</comment>
<feature type="signal peptide" evidence="2">
    <location>
        <begin position="1"/>
        <end position="25"/>
    </location>
</feature>
<keyword evidence="2" id="KW-0732">Signal</keyword>
<feature type="region of interest" description="Disordered" evidence="1">
    <location>
        <begin position="57"/>
        <end position="160"/>
    </location>
</feature>
<evidence type="ECO:0000313" key="3">
    <source>
        <dbReference type="EMBL" id="KAG5923432.1"/>
    </source>
</evidence>
<organism evidence="3 4">
    <name type="scientific">Claviceps africana</name>
    <dbReference type="NCBI Taxonomy" id="83212"/>
    <lineage>
        <taxon>Eukaryota</taxon>
        <taxon>Fungi</taxon>
        <taxon>Dikarya</taxon>
        <taxon>Ascomycota</taxon>
        <taxon>Pezizomycotina</taxon>
        <taxon>Sordariomycetes</taxon>
        <taxon>Hypocreomycetidae</taxon>
        <taxon>Hypocreales</taxon>
        <taxon>Clavicipitaceae</taxon>
        <taxon>Claviceps</taxon>
    </lineage>
</organism>
<feature type="compositionally biased region" description="Low complexity" evidence="1">
    <location>
        <begin position="100"/>
        <end position="109"/>
    </location>
</feature>
<evidence type="ECO:0000256" key="1">
    <source>
        <dbReference type="SAM" id="MobiDB-lite"/>
    </source>
</evidence>
<protein>
    <submittedName>
        <fullName evidence="3">Uncharacterized protein</fullName>
    </submittedName>
</protein>
<keyword evidence="4" id="KW-1185">Reference proteome</keyword>